<feature type="region of interest" description="Disordered" evidence="1">
    <location>
        <begin position="223"/>
        <end position="280"/>
    </location>
</feature>
<evidence type="ECO:0000313" key="3">
    <source>
        <dbReference type="Proteomes" id="UP001218188"/>
    </source>
</evidence>
<comment type="caution">
    <text evidence="2">The sequence shown here is derived from an EMBL/GenBank/DDBJ whole genome shotgun (WGS) entry which is preliminary data.</text>
</comment>
<sequence>MAPLEKSSSTMSEFMLKFNLAEAIDRMSMPPEEVFAMLRGGLESEEPPGLVGAMDYLLPTAPSSPLAFDALDSAVANQGGGSRNRNGERKHRPQEVGESSTLQSTATTRQTSNQPETVSSRMITRSASARDLQLIGQSQPSTLNGEYSRQNGGAHTSTRSMTGMLFALGHNALPPQSLNQHLEGRASWGWEGPSNKRHGFSREIREVPSVHLPSIASHAVRRREPLMRSASAGEGNLEQGSWRDLGKHGTAPNLDVGRSSGEKLSGSGTSTLSTGRLRRR</sequence>
<accession>A0AAD6X8N5</accession>
<keyword evidence="3" id="KW-1185">Reference proteome</keyword>
<feature type="region of interest" description="Disordered" evidence="1">
    <location>
        <begin position="76"/>
        <end position="122"/>
    </location>
</feature>
<gene>
    <name evidence="2" type="ORF">C8F04DRAFT_1230802</name>
</gene>
<organism evidence="2 3">
    <name type="scientific">Mycena alexandri</name>
    <dbReference type="NCBI Taxonomy" id="1745969"/>
    <lineage>
        <taxon>Eukaryota</taxon>
        <taxon>Fungi</taxon>
        <taxon>Dikarya</taxon>
        <taxon>Basidiomycota</taxon>
        <taxon>Agaricomycotina</taxon>
        <taxon>Agaricomycetes</taxon>
        <taxon>Agaricomycetidae</taxon>
        <taxon>Agaricales</taxon>
        <taxon>Marasmiineae</taxon>
        <taxon>Mycenaceae</taxon>
        <taxon>Mycena</taxon>
    </lineage>
</organism>
<protein>
    <submittedName>
        <fullName evidence="2">Uncharacterized protein</fullName>
    </submittedName>
</protein>
<feature type="compositionally biased region" description="Polar residues" evidence="1">
    <location>
        <begin position="97"/>
        <end position="122"/>
    </location>
</feature>
<proteinExistence type="predicted"/>
<dbReference type="EMBL" id="JARJCM010000020">
    <property type="protein sequence ID" value="KAJ7040762.1"/>
    <property type="molecule type" value="Genomic_DNA"/>
</dbReference>
<name>A0AAD6X8N5_9AGAR</name>
<evidence type="ECO:0000256" key="1">
    <source>
        <dbReference type="SAM" id="MobiDB-lite"/>
    </source>
</evidence>
<evidence type="ECO:0000313" key="2">
    <source>
        <dbReference type="EMBL" id="KAJ7040762.1"/>
    </source>
</evidence>
<dbReference type="AlphaFoldDB" id="A0AAD6X8N5"/>
<feature type="compositionally biased region" description="Low complexity" evidence="1">
    <location>
        <begin position="264"/>
        <end position="280"/>
    </location>
</feature>
<dbReference type="Proteomes" id="UP001218188">
    <property type="component" value="Unassembled WGS sequence"/>
</dbReference>
<feature type="region of interest" description="Disordered" evidence="1">
    <location>
        <begin position="137"/>
        <end position="156"/>
    </location>
</feature>
<reference evidence="2" key="1">
    <citation type="submission" date="2023-03" db="EMBL/GenBank/DDBJ databases">
        <title>Massive genome expansion in bonnet fungi (Mycena s.s.) driven by repeated elements and novel gene families across ecological guilds.</title>
        <authorList>
            <consortium name="Lawrence Berkeley National Laboratory"/>
            <person name="Harder C.B."/>
            <person name="Miyauchi S."/>
            <person name="Viragh M."/>
            <person name="Kuo A."/>
            <person name="Thoen E."/>
            <person name="Andreopoulos B."/>
            <person name="Lu D."/>
            <person name="Skrede I."/>
            <person name="Drula E."/>
            <person name="Henrissat B."/>
            <person name="Morin E."/>
            <person name="Kohler A."/>
            <person name="Barry K."/>
            <person name="LaButti K."/>
            <person name="Morin E."/>
            <person name="Salamov A."/>
            <person name="Lipzen A."/>
            <person name="Mereny Z."/>
            <person name="Hegedus B."/>
            <person name="Baldrian P."/>
            <person name="Stursova M."/>
            <person name="Weitz H."/>
            <person name="Taylor A."/>
            <person name="Grigoriev I.V."/>
            <person name="Nagy L.G."/>
            <person name="Martin F."/>
            <person name="Kauserud H."/>
        </authorList>
    </citation>
    <scope>NUCLEOTIDE SEQUENCE</scope>
    <source>
        <strain evidence="2">CBHHK200</strain>
    </source>
</reference>